<dbReference type="EMBL" id="MH651182">
    <property type="protein sequence ID" value="AXQ64470.1"/>
    <property type="molecule type" value="Genomic_DNA"/>
</dbReference>
<dbReference type="InterPro" id="IPR029052">
    <property type="entry name" value="Metallo-depent_PP-like"/>
</dbReference>
<name>A0A385DY60_9CAUD</name>
<dbReference type="SUPFAM" id="SSF56300">
    <property type="entry name" value="Metallo-dependent phosphatases"/>
    <property type="match status" value="1"/>
</dbReference>
<evidence type="ECO:0000313" key="2">
    <source>
        <dbReference type="Proteomes" id="UP000261731"/>
    </source>
</evidence>
<sequence>MGELAKLLTQPTAVEPENRETTFDGDGNYTQARVMEKQPETPHELLEFFGHDPKAFAVDGNITIGHRELADGRTLSRYAYKLRPAPEQVDLDDLLTQVEKAEPTEPVHASGSGAWFVFQAGDLQLGKRARDGGTEEIIRAFKLSVDNAVEELLFAQDYTHIDGVQLAFVGDCMEGVVSQGGKNLWLTSETITEQTRIFRRLLLWTVDQFRHHVPKVYLDVVNGNHDEAQRMMNTKPGDGWATECAIAVDDAMSLNLDAYSTVEVRVPNEWSGNMTVPVGDSLVTLAHGHQWRRGKGMTWWAEQSLNKQPAAHSSVLQHGHVHTYEIETTRDRTRISSPTFDPGSDWFREAHGGDAKVGGLTYLLLGGEISRVSLV</sequence>
<keyword evidence="2" id="KW-1185">Reference proteome</keyword>
<proteinExistence type="predicted"/>
<dbReference type="Proteomes" id="UP000261731">
    <property type="component" value="Segment"/>
</dbReference>
<dbReference type="GeneID" id="70080479"/>
<accession>A0A385DY60</accession>
<dbReference type="RefSeq" id="YP_010245962.1">
    <property type="nucleotide sequence ID" value="NC_060131.1"/>
</dbReference>
<dbReference type="KEGG" id="vg:70080479"/>
<organism evidence="1 2">
    <name type="scientific">Gordonia phage Neville</name>
    <dbReference type="NCBI Taxonomy" id="2301693"/>
    <lineage>
        <taxon>Viruses</taxon>
        <taxon>Duplodnaviria</taxon>
        <taxon>Heunggongvirae</taxon>
        <taxon>Uroviricota</taxon>
        <taxon>Caudoviricetes</taxon>
        <taxon>Deeyouvirinae</taxon>
        <taxon>Nevillevirus</taxon>
        <taxon>Nevillevirus neville</taxon>
    </lineage>
</organism>
<evidence type="ECO:0000313" key="1">
    <source>
        <dbReference type="EMBL" id="AXQ64470.1"/>
    </source>
</evidence>
<gene>
    <name evidence="1" type="primary">113</name>
    <name evidence="1" type="ORF">SEA_NEVILLE_113</name>
</gene>
<protein>
    <submittedName>
        <fullName evidence="1">MRE11 double-strand break endo/exonuclease</fullName>
    </submittedName>
</protein>
<reference evidence="1 2" key="1">
    <citation type="submission" date="2018-07" db="EMBL/GenBank/DDBJ databases">
        <authorList>
            <person name="Bragdon E."/>
            <person name="Orellana H."/>
            <person name="Sterchele H."/>
            <person name="Molloy S.D."/>
            <person name="Garlena R.A."/>
            <person name="Russell D.A."/>
            <person name="Pope W.H."/>
            <person name="Jacobs-Sera D."/>
            <person name="Hatfull G.F."/>
        </authorList>
    </citation>
    <scope>NUCLEOTIDE SEQUENCE [LARGE SCALE GENOMIC DNA]</scope>
</reference>